<protein>
    <recommendedName>
        <fullName evidence="3">Polyketide cyclase</fullName>
    </recommendedName>
</protein>
<dbReference type="Pfam" id="PF10604">
    <property type="entry name" value="Polyketide_cyc2"/>
    <property type="match status" value="1"/>
</dbReference>
<comment type="caution">
    <text evidence="1">The sequence shown here is derived from an EMBL/GenBank/DDBJ whole genome shotgun (WGS) entry which is preliminary data.</text>
</comment>
<name>A0A0B8NJ25_9NOCA</name>
<evidence type="ECO:0000313" key="2">
    <source>
        <dbReference type="Proteomes" id="UP000037179"/>
    </source>
</evidence>
<dbReference type="EMBL" id="BBYQ01000123">
    <property type="protein sequence ID" value="GAP31675.1"/>
    <property type="molecule type" value="Genomic_DNA"/>
</dbReference>
<dbReference type="Gene3D" id="3.30.530.20">
    <property type="match status" value="1"/>
</dbReference>
<keyword evidence="2" id="KW-1185">Reference proteome</keyword>
<proteinExistence type="predicted"/>
<evidence type="ECO:0008006" key="3">
    <source>
        <dbReference type="Google" id="ProtNLM"/>
    </source>
</evidence>
<reference evidence="2" key="1">
    <citation type="submission" date="2015-07" db="EMBL/GenBank/DDBJ databases">
        <title>Nocardia seriolae U-1 whole genome shotgun sequence.</title>
        <authorList>
            <person name="Imajoh M."/>
            <person name="Fukumoto Y."/>
            <person name="Sukeda M."/>
            <person name="Yamane J."/>
            <person name="Yamasaki K."/>
            <person name="Shimizu M."/>
            <person name="Ohnishi K."/>
            <person name="Oshima S."/>
        </authorList>
    </citation>
    <scope>NUCLEOTIDE SEQUENCE [LARGE SCALE GENOMIC DNA]</scope>
    <source>
        <strain evidence="2">U-1</strain>
    </source>
</reference>
<gene>
    <name evidence="1" type="ORF">NSK11_contig00123-0003</name>
</gene>
<evidence type="ECO:0000313" key="1">
    <source>
        <dbReference type="EMBL" id="GAP31675.1"/>
    </source>
</evidence>
<dbReference type="Proteomes" id="UP000037179">
    <property type="component" value="Unassembled WGS sequence"/>
</dbReference>
<dbReference type="SUPFAM" id="SSF55961">
    <property type="entry name" value="Bet v1-like"/>
    <property type="match status" value="1"/>
</dbReference>
<sequence length="145" mass="15012">MPAASHTVTVARPIGEVFAYFADATNSAGWRSGVKEITAEGEPAVGTIYRQTVSGPGGRGISADVQITDYVPNEKVILQGISGPLRPTVSYLFTPAGDGTEVTFALSAELSGLKKLLMNGPVQKTMTAEVSGLDRAKALLESGSA</sequence>
<dbReference type="AlphaFoldDB" id="A0A0B8NJ25"/>
<organism evidence="1 2">
    <name type="scientific">Nocardia seriolae</name>
    <dbReference type="NCBI Taxonomy" id="37332"/>
    <lineage>
        <taxon>Bacteria</taxon>
        <taxon>Bacillati</taxon>
        <taxon>Actinomycetota</taxon>
        <taxon>Actinomycetes</taxon>
        <taxon>Mycobacteriales</taxon>
        <taxon>Nocardiaceae</taxon>
        <taxon>Nocardia</taxon>
    </lineage>
</organism>
<dbReference type="InterPro" id="IPR019587">
    <property type="entry name" value="Polyketide_cyclase/dehydratase"/>
</dbReference>
<reference evidence="1 2" key="2">
    <citation type="journal article" date="2016" name="Genome Announc.">
        <title>Draft Genome Sequence of Erythromycin- and Oxytetracycline-Sensitive Nocardia seriolae Strain U-1 (NBRC 110359).</title>
        <authorList>
            <person name="Imajoh M."/>
            <person name="Sukeda M."/>
            <person name="Shimizu M."/>
            <person name="Yamane J."/>
            <person name="Ohnishi K."/>
            <person name="Oshima S."/>
        </authorList>
    </citation>
    <scope>NUCLEOTIDE SEQUENCE [LARGE SCALE GENOMIC DNA]</scope>
    <source>
        <strain evidence="1 2">U-1</strain>
    </source>
</reference>
<dbReference type="InterPro" id="IPR023393">
    <property type="entry name" value="START-like_dom_sf"/>
</dbReference>
<accession>A0A0B8NJ25</accession>